<proteinExistence type="predicted"/>
<dbReference type="InterPro" id="IPR013543">
    <property type="entry name" value="Ca/CaM-dep_prot_kinase-assoc"/>
</dbReference>
<dbReference type="EMBL" id="CP120863">
    <property type="protein sequence ID" value="WFE87317.1"/>
    <property type="molecule type" value="Genomic_DNA"/>
</dbReference>
<evidence type="ECO:0000259" key="1">
    <source>
        <dbReference type="Pfam" id="PF08332"/>
    </source>
</evidence>
<feature type="domain" description="Calcium/calmodulin-dependent protein kinase II association-domain" evidence="1">
    <location>
        <begin position="26"/>
        <end position="137"/>
    </location>
</feature>
<dbReference type="Gene3D" id="3.10.450.50">
    <property type="match status" value="1"/>
</dbReference>
<evidence type="ECO:0000313" key="3">
    <source>
        <dbReference type="Proteomes" id="UP001209803"/>
    </source>
</evidence>
<dbReference type="RefSeq" id="WP_173006004.1">
    <property type="nucleotide sequence ID" value="NZ_CP120863.1"/>
</dbReference>
<evidence type="ECO:0000313" key="2">
    <source>
        <dbReference type="EMBL" id="WFE87317.1"/>
    </source>
</evidence>
<name>A0ABY8F024_9HYPH</name>
<protein>
    <submittedName>
        <fullName evidence="2">Nuclear transport factor 2 family protein</fullName>
    </submittedName>
</protein>
<keyword evidence="3" id="KW-1185">Reference proteome</keyword>
<organism evidence="2 3">
    <name type="scientific">Roseibium porphyridii</name>
    <dbReference type="NCBI Taxonomy" id="2866279"/>
    <lineage>
        <taxon>Bacteria</taxon>
        <taxon>Pseudomonadati</taxon>
        <taxon>Pseudomonadota</taxon>
        <taxon>Alphaproteobacteria</taxon>
        <taxon>Hyphomicrobiales</taxon>
        <taxon>Stappiaceae</taxon>
        <taxon>Roseibium</taxon>
    </lineage>
</organism>
<sequence length="140" mass="16017">MKRNLAERAQQLQGPRYRGARSTLVNWTEAVAAGQIEGILKLYAPDAVLVPTLSNEIVFSEDDRRRYFEFFLSDGVPSCEIKRDEVRIDQQNSTVLIGGIYCFVFPRKSGVEKVPARFLFTFEEFGTRWLITGHHSSRCV</sequence>
<reference evidence="2 3" key="1">
    <citation type="submission" date="2023-03" db="EMBL/GenBank/DDBJ databases">
        <title>Roseibium porphyridii sp. nov. and Roseibium rhodosorbium sp. nov. isolated from marine algae, Porphyridium cruentum and Rhodosorus marinus, respectively.</title>
        <authorList>
            <person name="Lee M.W."/>
            <person name="Choi B.J."/>
            <person name="Lee J.K."/>
            <person name="Choi D.G."/>
            <person name="Baek J.H."/>
            <person name="Bayburt H."/>
            <person name="Kim J.M."/>
            <person name="Han D.M."/>
            <person name="Kim K.H."/>
            <person name="Jeon C.O."/>
        </authorList>
    </citation>
    <scope>NUCLEOTIDE SEQUENCE [LARGE SCALE GENOMIC DNA]</scope>
    <source>
        <strain evidence="2 3">KMA01</strain>
    </source>
</reference>
<dbReference type="SUPFAM" id="SSF54427">
    <property type="entry name" value="NTF2-like"/>
    <property type="match status" value="1"/>
</dbReference>
<accession>A0ABY8F024</accession>
<dbReference type="InterPro" id="IPR032710">
    <property type="entry name" value="NTF2-like_dom_sf"/>
</dbReference>
<dbReference type="Pfam" id="PF08332">
    <property type="entry name" value="CaMKII_AD"/>
    <property type="match status" value="1"/>
</dbReference>
<gene>
    <name evidence="2" type="ORF">K1718_14135</name>
</gene>
<dbReference type="Proteomes" id="UP001209803">
    <property type="component" value="Chromosome"/>
</dbReference>